<feature type="transmembrane region" description="Helical" evidence="1">
    <location>
        <begin position="215"/>
        <end position="239"/>
    </location>
</feature>
<keyword evidence="1" id="KW-0812">Transmembrane</keyword>
<feature type="transmembrane region" description="Helical" evidence="1">
    <location>
        <begin position="158"/>
        <end position="180"/>
    </location>
</feature>
<keyword evidence="1" id="KW-1133">Transmembrane helix</keyword>
<organism evidence="2 3">
    <name type="scientific">Haloarcula onubensis</name>
    <dbReference type="NCBI Taxonomy" id="2950539"/>
    <lineage>
        <taxon>Archaea</taxon>
        <taxon>Methanobacteriati</taxon>
        <taxon>Methanobacteriota</taxon>
        <taxon>Stenosarchaea group</taxon>
        <taxon>Halobacteria</taxon>
        <taxon>Halobacteriales</taxon>
        <taxon>Haloarculaceae</taxon>
        <taxon>Haloarcula</taxon>
    </lineage>
</organism>
<dbReference type="EMBL" id="JAMQOS010000009">
    <property type="protein sequence ID" value="MDS0284526.1"/>
    <property type="molecule type" value="Genomic_DNA"/>
</dbReference>
<feature type="transmembrane region" description="Helical" evidence="1">
    <location>
        <begin position="86"/>
        <end position="106"/>
    </location>
</feature>
<name>A0ABU2FWJ1_9EURY</name>
<feature type="transmembrane region" description="Helical" evidence="1">
    <location>
        <begin position="56"/>
        <end position="80"/>
    </location>
</feature>
<comment type="caution">
    <text evidence="2">The sequence shown here is derived from an EMBL/GenBank/DDBJ whole genome shotgun (WGS) entry which is preliminary data.</text>
</comment>
<gene>
    <name evidence="2" type="ORF">NDI86_20730</name>
</gene>
<dbReference type="RefSeq" id="WP_310902191.1">
    <property type="nucleotide sequence ID" value="NZ_JAMQOS010000009.1"/>
</dbReference>
<feature type="transmembrane region" description="Helical" evidence="1">
    <location>
        <begin position="259"/>
        <end position="281"/>
    </location>
</feature>
<protein>
    <submittedName>
        <fullName evidence="2">Uncharacterized protein</fullName>
    </submittedName>
</protein>
<reference evidence="2 3" key="1">
    <citation type="submission" date="2022-06" db="EMBL/GenBank/DDBJ databases">
        <title>Halomicroarcula sp. a new haloarchaeum isolate from saline soil.</title>
        <authorList>
            <person name="Strakova D."/>
            <person name="Galisteo C."/>
            <person name="Sanchez-Porro C."/>
            <person name="Ventosa A."/>
        </authorList>
    </citation>
    <scope>NUCLEOTIDE SEQUENCE [LARGE SCALE GENOMIC DNA]</scope>
    <source>
        <strain evidence="2 3">S3CR25-11</strain>
    </source>
</reference>
<keyword evidence="3" id="KW-1185">Reference proteome</keyword>
<evidence type="ECO:0000256" key="1">
    <source>
        <dbReference type="SAM" id="Phobius"/>
    </source>
</evidence>
<dbReference type="Proteomes" id="UP001268864">
    <property type="component" value="Unassembled WGS sequence"/>
</dbReference>
<accession>A0ABU2FWJ1</accession>
<proteinExistence type="predicted"/>
<feature type="transmembrane region" description="Helical" evidence="1">
    <location>
        <begin position="126"/>
        <end position="146"/>
    </location>
</feature>
<keyword evidence="1" id="KW-0472">Membrane</keyword>
<feature type="transmembrane region" description="Helical" evidence="1">
    <location>
        <begin position="20"/>
        <end position="49"/>
    </location>
</feature>
<sequence>MSGPIERAYHRVTVTVPNPVTGLVAVAATLLYIGLLDGLGVLLVVLGVLTVEPVSVWVAAAGLFGGPLAVVGSVAGYLGYHSVSGFVPVWKGVEYLSLGLLLHLFVSRSGSLTRGAPLRSLSQLRALATGIALAGLGSAALFAWGYDVVGEFRFAPLVFLSGATQTLSALLGAFVVFGVLPRLVGTERWREASSALRSGLGPPPNPSTAWIRLSVLLLGVWLAVGTAVSVWFRTIAQIPTYQLRLRNLDVLLVFTDAGVFSHGGSSLQLGVGVTVLALWLLSLHRYDVFTRGRE</sequence>
<evidence type="ECO:0000313" key="2">
    <source>
        <dbReference type="EMBL" id="MDS0284526.1"/>
    </source>
</evidence>
<evidence type="ECO:0000313" key="3">
    <source>
        <dbReference type="Proteomes" id="UP001268864"/>
    </source>
</evidence>